<accession>A0A2T3KIX5</accession>
<evidence type="ECO:0000313" key="2">
    <source>
        <dbReference type="Proteomes" id="UP000241426"/>
    </source>
</evidence>
<reference evidence="1 2" key="1">
    <citation type="submission" date="2018-01" db="EMBL/GenBank/DDBJ databases">
        <title>Whole genome sequencing of Histamine producing bacteria.</title>
        <authorList>
            <person name="Butler K."/>
        </authorList>
    </citation>
    <scope>NUCLEOTIDE SEQUENCE [LARGE SCALE GENOMIC DNA]</scope>
    <source>
        <strain evidence="1 2">FS-7.2</strain>
    </source>
</reference>
<dbReference type="EMBL" id="PYNF01000006">
    <property type="protein sequence ID" value="PSU99268.1"/>
    <property type="molecule type" value="Genomic_DNA"/>
</dbReference>
<evidence type="ECO:0000313" key="1">
    <source>
        <dbReference type="EMBL" id="PSU99268.1"/>
    </source>
</evidence>
<gene>
    <name evidence="1" type="ORF">C9J27_09915</name>
</gene>
<protein>
    <submittedName>
        <fullName evidence="1">Uncharacterized protein</fullName>
    </submittedName>
</protein>
<organism evidence="1 2">
    <name type="scientific">Photobacterium kishitanii</name>
    <dbReference type="NCBI Taxonomy" id="318456"/>
    <lineage>
        <taxon>Bacteria</taxon>
        <taxon>Pseudomonadati</taxon>
        <taxon>Pseudomonadota</taxon>
        <taxon>Gammaproteobacteria</taxon>
        <taxon>Vibrionales</taxon>
        <taxon>Vibrionaceae</taxon>
        <taxon>Photobacterium</taxon>
    </lineage>
</organism>
<sequence length="107" mass="12588">MTFHYTLSKNEKVLMEITDETIINLNEHEVFSKMLNEWILKAIPEERTPPTLNEIATVEMIAKDLNLVLPENYQKSTVGCRQFIHQYRDKHNKLMAVFNNIKGQLLK</sequence>
<dbReference type="AlphaFoldDB" id="A0A2T3KIX5"/>
<name>A0A2T3KIX5_9GAMM</name>
<comment type="caution">
    <text evidence="1">The sequence shown here is derived from an EMBL/GenBank/DDBJ whole genome shotgun (WGS) entry which is preliminary data.</text>
</comment>
<proteinExistence type="predicted"/>
<dbReference type="Proteomes" id="UP000241426">
    <property type="component" value="Unassembled WGS sequence"/>
</dbReference>